<name>A0A1I7VDW2_LOALO</name>
<dbReference type="STRING" id="7209.A0A1I7VDW2"/>
<proteinExistence type="predicted"/>
<reference evidence="1" key="1">
    <citation type="submission" date="2012-04" db="EMBL/GenBank/DDBJ databases">
        <title>The Genome Sequence of Loa loa.</title>
        <authorList>
            <consortium name="The Broad Institute Genome Sequencing Platform"/>
            <consortium name="Broad Institute Genome Sequencing Center for Infectious Disease"/>
            <person name="Nutman T.B."/>
            <person name="Fink D.L."/>
            <person name="Russ C."/>
            <person name="Young S."/>
            <person name="Zeng Q."/>
            <person name="Gargeya S."/>
            <person name="Alvarado L."/>
            <person name="Berlin A."/>
            <person name="Chapman S.B."/>
            <person name="Chen Z."/>
            <person name="Freedman E."/>
            <person name="Gellesch M."/>
            <person name="Goldberg J."/>
            <person name="Griggs A."/>
            <person name="Gujja S."/>
            <person name="Heilman E.R."/>
            <person name="Heiman D."/>
            <person name="Howarth C."/>
            <person name="Mehta T."/>
            <person name="Neiman D."/>
            <person name="Pearson M."/>
            <person name="Roberts A."/>
            <person name="Saif S."/>
            <person name="Shea T."/>
            <person name="Shenoy N."/>
            <person name="Sisk P."/>
            <person name="Stolte C."/>
            <person name="Sykes S."/>
            <person name="White J."/>
            <person name="Yandava C."/>
            <person name="Haas B."/>
            <person name="Henn M.R."/>
            <person name="Nusbaum C."/>
            <person name="Birren B."/>
        </authorList>
    </citation>
    <scope>NUCLEOTIDE SEQUENCE [LARGE SCALE GENOMIC DNA]</scope>
</reference>
<accession>A0A1I7VDW2</accession>
<protein>
    <submittedName>
        <fullName evidence="2">Reverse transcriptase domain-containing protein</fullName>
    </submittedName>
</protein>
<reference evidence="2" key="2">
    <citation type="submission" date="2016-11" db="UniProtKB">
        <authorList>
            <consortium name="WormBaseParasite"/>
        </authorList>
    </citation>
    <scope>IDENTIFICATION</scope>
</reference>
<evidence type="ECO:0000313" key="1">
    <source>
        <dbReference type="Proteomes" id="UP000095285"/>
    </source>
</evidence>
<dbReference type="Proteomes" id="UP000095285">
    <property type="component" value="Unassembled WGS sequence"/>
</dbReference>
<dbReference type="WBParaSite" id="EN70_1460">
    <property type="protein sequence ID" value="EN70_1460"/>
    <property type="gene ID" value="EN70_1460"/>
</dbReference>
<dbReference type="PANTHER" id="PTHR47027">
    <property type="entry name" value="REVERSE TRANSCRIPTASE DOMAIN-CONTAINING PROTEIN"/>
    <property type="match status" value="1"/>
</dbReference>
<dbReference type="AlphaFoldDB" id="A0A1I7VDW2"/>
<dbReference type="PANTHER" id="PTHR47027:SF20">
    <property type="entry name" value="REVERSE TRANSCRIPTASE-LIKE PROTEIN WITH RNA-DIRECTED DNA POLYMERASE DOMAIN"/>
    <property type="match status" value="1"/>
</dbReference>
<organism evidence="1 2">
    <name type="scientific">Loa loa</name>
    <name type="common">Eye worm</name>
    <name type="synonym">Filaria loa</name>
    <dbReference type="NCBI Taxonomy" id="7209"/>
    <lineage>
        <taxon>Eukaryota</taxon>
        <taxon>Metazoa</taxon>
        <taxon>Ecdysozoa</taxon>
        <taxon>Nematoda</taxon>
        <taxon>Chromadorea</taxon>
        <taxon>Rhabditida</taxon>
        <taxon>Spirurina</taxon>
        <taxon>Spiruromorpha</taxon>
        <taxon>Filarioidea</taxon>
        <taxon>Onchocercidae</taxon>
        <taxon>Loa</taxon>
    </lineage>
</organism>
<evidence type="ECO:0000313" key="2">
    <source>
        <dbReference type="WBParaSite" id="EN70_1460"/>
    </source>
</evidence>
<keyword evidence="1" id="KW-1185">Reference proteome</keyword>
<sequence>MAEKLKAIQRVKTDRVAGVGGIPPEVWEDGGQAFHAKFHEVVCYWRKGEPPPDLHNESYHPVQGRRKIRLLKLLRYPPCFQLLEKSLQEYFRTDWCPLYQEKFYQKVLPENQCGFKANRSTTDMVFVFPTTARKMQGTEGKYITFLDPTIVFDTMSGKVLWQILEQLGCPPKFLKMIMLLHENQRGKVKYGDALSEPFPIINGMKQDCVSCTNSLHNST</sequence>